<sequence length="107" mass="11744">MNTGPLKLNIPLERKNYLTHWIIAGCIAFTVAAAFFNVDFAIVFFASSIVGLPMLLIIVLPSKNRPLFSSWGVLGRFAAYMLVFGYIAIAKSILVPALLSVMRHAMA</sequence>
<dbReference type="RefSeq" id="WP_188868145.1">
    <property type="nucleotide sequence ID" value="NZ_BMNW01000013.1"/>
</dbReference>
<gene>
    <name evidence="2" type="ORF">GCM10009425_42590</name>
</gene>
<comment type="caution">
    <text evidence="2">The sequence shown here is derived from an EMBL/GenBank/DDBJ whole genome shotgun (WGS) entry which is preliminary data.</text>
</comment>
<keyword evidence="1" id="KW-0812">Transmembrane</keyword>
<dbReference type="EMBL" id="BMNW01000013">
    <property type="protein sequence ID" value="GGM27467.1"/>
    <property type="molecule type" value="Genomic_DNA"/>
</dbReference>
<feature type="transmembrane region" description="Helical" evidence="1">
    <location>
        <begin position="17"/>
        <end position="36"/>
    </location>
</feature>
<evidence type="ECO:0000313" key="3">
    <source>
        <dbReference type="Proteomes" id="UP000616499"/>
    </source>
</evidence>
<keyword evidence="1" id="KW-0472">Membrane</keyword>
<accession>A0ABQ2H381</accession>
<dbReference type="Proteomes" id="UP000616499">
    <property type="component" value="Unassembled WGS sequence"/>
</dbReference>
<feature type="transmembrane region" description="Helical" evidence="1">
    <location>
        <begin position="42"/>
        <end position="61"/>
    </location>
</feature>
<name>A0ABQ2H381_9PSED</name>
<evidence type="ECO:0000256" key="1">
    <source>
        <dbReference type="SAM" id="Phobius"/>
    </source>
</evidence>
<proteinExistence type="predicted"/>
<keyword evidence="1" id="KW-1133">Transmembrane helix</keyword>
<organism evidence="2 3">
    <name type="scientific">Pseudomonas asuensis</name>
    <dbReference type="NCBI Taxonomy" id="1825787"/>
    <lineage>
        <taxon>Bacteria</taxon>
        <taxon>Pseudomonadati</taxon>
        <taxon>Pseudomonadota</taxon>
        <taxon>Gammaproteobacteria</taxon>
        <taxon>Pseudomonadales</taxon>
        <taxon>Pseudomonadaceae</taxon>
        <taxon>Pseudomonas</taxon>
    </lineage>
</organism>
<feature type="transmembrane region" description="Helical" evidence="1">
    <location>
        <begin position="73"/>
        <end position="99"/>
    </location>
</feature>
<keyword evidence="3" id="KW-1185">Reference proteome</keyword>
<evidence type="ECO:0000313" key="2">
    <source>
        <dbReference type="EMBL" id="GGM27467.1"/>
    </source>
</evidence>
<protein>
    <submittedName>
        <fullName evidence="2">Uncharacterized protein</fullName>
    </submittedName>
</protein>
<dbReference type="PROSITE" id="PS51257">
    <property type="entry name" value="PROKAR_LIPOPROTEIN"/>
    <property type="match status" value="1"/>
</dbReference>
<reference evidence="3" key="1">
    <citation type="journal article" date="2019" name="Int. J. Syst. Evol. Microbiol.">
        <title>The Global Catalogue of Microorganisms (GCM) 10K type strain sequencing project: providing services to taxonomists for standard genome sequencing and annotation.</title>
        <authorList>
            <consortium name="The Broad Institute Genomics Platform"/>
            <consortium name="The Broad Institute Genome Sequencing Center for Infectious Disease"/>
            <person name="Wu L."/>
            <person name="Ma J."/>
        </authorList>
    </citation>
    <scope>NUCLEOTIDE SEQUENCE [LARGE SCALE GENOMIC DNA]</scope>
    <source>
        <strain evidence="3">JCM 13501</strain>
    </source>
</reference>